<organism evidence="2 3">
    <name type="scientific">Mytilus coruscus</name>
    <name type="common">Sea mussel</name>
    <dbReference type="NCBI Taxonomy" id="42192"/>
    <lineage>
        <taxon>Eukaryota</taxon>
        <taxon>Metazoa</taxon>
        <taxon>Spiralia</taxon>
        <taxon>Lophotrochozoa</taxon>
        <taxon>Mollusca</taxon>
        <taxon>Bivalvia</taxon>
        <taxon>Autobranchia</taxon>
        <taxon>Pteriomorphia</taxon>
        <taxon>Mytilida</taxon>
        <taxon>Mytiloidea</taxon>
        <taxon>Mytilidae</taxon>
        <taxon>Mytilinae</taxon>
        <taxon>Mytilus</taxon>
    </lineage>
</organism>
<dbReference type="EMBL" id="CACVKT020003265">
    <property type="protein sequence ID" value="CAC5382876.1"/>
    <property type="molecule type" value="Genomic_DNA"/>
</dbReference>
<sequence>MVKREISVVEGSGQTGRKYGPCLASSFTEPSAAPTKAMVKFLTAVGDLYDCFKVHTEVGCTLPESLKNVDDFFSKASQNVEASYKLTTVVQGPQGCVSRMFQDNIKTLLGCLQSLMEDYPVIVPEIKHEVISTMIVENFFSFMRDRVVTPDTLEFAVSFSSVCTELIKKKNAFLPYLYFMNPDSYYERPEGLVPFKAVVKMPKIKEIKITQTDRKLLDNYRKKYLQSVKQLSIRQQNIKFKAGPLPLYAYQKETQSVESIDFEKLLIDEKETGEQASLIMFPTGTLLLLSVEVWNLINNKKRKKDMRFNHMQNHYRNTCWIGRSTRGYV</sequence>
<keyword evidence="3" id="KW-1185">Reference proteome</keyword>
<dbReference type="OrthoDB" id="6323588at2759"/>
<reference evidence="2 3" key="1">
    <citation type="submission" date="2020-06" db="EMBL/GenBank/DDBJ databases">
        <authorList>
            <person name="Li R."/>
            <person name="Bekaert M."/>
        </authorList>
    </citation>
    <scope>NUCLEOTIDE SEQUENCE [LARGE SCALE GENOMIC DNA]</scope>
    <source>
        <strain evidence="3">wild</strain>
    </source>
</reference>
<accession>A0A6J8BGV8</accession>
<feature type="transmembrane region" description="Helical" evidence="1">
    <location>
        <begin position="278"/>
        <end position="297"/>
    </location>
</feature>
<evidence type="ECO:0000313" key="3">
    <source>
        <dbReference type="Proteomes" id="UP000507470"/>
    </source>
</evidence>
<name>A0A6J8BGV8_MYTCO</name>
<gene>
    <name evidence="2" type="ORF">MCOR_18667</name>
</gene>
<evidence type="ECO:0000313" key="2">
    <source>
        <dbReference type="EMBL" id="CAC5382876.1"/>
    </source>
</evidence>
<keyword evidence="1" id="KW-1133">Transmembrane helix</keyword>
<dbReference type="Proteomes" id="UP000507470">
    <property type="component" value="Unassembled WGS sequence"/>
</dbReference>
<proteinExistence type="predicted"/>
<dbReference type="AlphaFoldDB" id="A0A6J8BGV8"/>
<protein>
    <submittedName>
        <fullName evidence="2">Uncharacterized protein</fullName>
    </submittedName>
</protein>
<evidence type="ECO:0000256" key="1">
    <source>
        <dbReference type="SAM" id="Phobius"/>
    </source>
</evidence>
<keyword evidence="1" id="KW-0812">Transmembrane</keyword>
<keyword evidence="1" id="KW-0472">Membrane</keyword>